<feature type="compositionally biased region" description="Polar residues" evidence="1">
    <location>
        <begin position="490"/>
        <end position="499"/>
    </location>
</feature>
<comment type="caution">
    <text evidence="2">The sequence shown here is derived from an EMBL/GenBank/DDBJ whole genome shotgun (WGS) entry which is preliminary data.</text>
</comment>
<dbReference type="InParanoid" id="A0A090M8L6"/>
<evidence type="ECO:0000313" key="2">
    <source>
        <dbReference type="EMBL" id="CEF98439.1"/>
    </source>
</evidence>
<dbReference type="AlphaFoldDB" id="A0A090M8L6"/>
<reference evidence="2 3" key="2">
    <citation type="journal article" date="2014" name="BMC Genomics">
        <title>An improved genome of the model marine alga Ostreococcus tauri unfolds by assessing Illumina de novo assemblies.</title>
        <authorList>
            <person name="Blanc-Mathieu R."/>
            <person name="Verhelst B."/>
            <person name="Derelle E."/>
            <person name="Rombauts S."/>
            <person name="Bouget F.Y."/>
            <person name="Carre I."/>
            <person name="Chateau A."/>
            <person name="Eyre-Walker A."/>
            <person name="Grimsley N."/>
            <person name="Moreau H."/>
            <person name="Piegu B."/>
            <person name="Rivals E."/>
            <person name="Schackwitz W."/>
            <person name="Van de Peer Y."/>
            <person name="Piganeau G."/>
        </authorList>
    </citation>
    <scope>NUCLEOTIDE SEQUENCE [LARGE SCALE GENOMIC DNA]</scope>
    <source>
        <strain evidence="3">OTTH 0595 / CCAP 157/2 / RCC745</strain>
    </source>
</reference>
<sequence>MDPNANDRAMALLTGYDEGASGEKSPAERERQRRERLEKFAKAFASEDESASEGAEGGGGVVVDDWSDSESEREAWRAMERGEMSPALDRATRRRNGRGGRETTSTAARSLTYDVRVDYNNFAEAEAAVRMDGERALSGVAYAYRSAESRTSTLEDSARKLVNRVETKVSTFEREADDYAARRLEKALNAAALSETQEEDFRRRIRQTLTRQSRAYEDVIEALDRELVQRIDVAQSARERMQDTFGAAYVEAYERGNEEGHDATLTISRKRNGANALFKLVGGTVVTAFRVVRLPLIVVNGVTRTVFGTRKERVAREVEDYREFRLQSPDKTAAPDAATHRGVEGPLSPSRRSEKSDVSSLATTRRWPLGATAQRVNAHKRYSVAGSVRSAMTRKTIYSQLEYGPEEDNDENEFTNDPGVNRHQKIVRTLTRLIQLGCFTAVVSLSVGPSDRAIRSRQIALKIWKDFEGHVSKGWSAFLVRWTAISAKLSSTPTQQQRRNPTKVKRSKVPIQVPAYVPDEENNETPIASPVKPRGDGPTDREDIRAFGRG</sequence>
<dbReference type="RefSeq" id="XP_003079973.2">
    <property type="nucleotide sequence ID" value="XM_003079925.2"/>
</dbReference>
<gene>
    <name evidence="2" type="ORF">OT_ostta06g03290</name>
</gene>
<feature type="region of interest" description="Disordered" evidence="1">
    <location>
        <begin position="490"/>
        <end position="550"/>
    </location>
</feature>
<organism evidence="2 3">
    <name type="scientific">Ostreococcus tauri</name>
    <name type="common">Marine green alga</name>
    <dbReference type="NCBI Taxonomy" id="70448"/>
    <lineage>
        <taxon>Eukaryota</taxon>
        <taxon>Viridiplantae</taxon>
        <taxon>Chlorophyta</taxon>
        <taxon>Mamiellophyceae</taxon>
        <taxon>Mamiellales</taxon>
        <taxon>Bathycoccaceae</taxon>
        <taxon>Ostreococcus</taxon>
    </lineage>
</organism>
<evidence type="ECO:0000256" key="1">
    <source>
        <dbReference type="SAM" id="MobiDB-lite"/>
    </source>
</evidence>
<proteinExistence type="predicted"/>
<protein>
    <submittedName>
        <fullName evidence="2">Unnamed product</fullName>
    </submittedName>
</protein>
<feature type="region of interest" description="Disordered" evidence="1">
    <location>
        <begin position="1"/>
        <end position="72"/>
    </location>
</feature>
<accession>A0A090M8L6</accession>
<dbReference type="GeneID" id="9835599"/>
<keyword evidence="3" id="KW-1185">Reference proteome</keyword>
<feature type="compositionally biased region" description="Basic and acidic residues" evidence="1">
    <location>
        <begin position="533"/>
        <end position="550"/>
    </location>
</feature>
<dbReference type="EMBL" id="CAID01000006">
    <property type="protein sequence ID" value="CEF98439.1"/>
    <property type="molecule type" value="Genomic_DNA"/>
</dbReference>
<feature type="compositionally biased region" description="Basic and acidic residues" evidence="1">
    <location>
        <begin position="25"/>
        <end position="41"/>
    </location>
</feature>
<dbReference type="OrthoDB" id="10532177at2759"/>
<evidence type="ECO:0000313" key="3">
    <source>
        <dbReference type="Proteomes" id="UP000009170"/>
    </source>
</evidence>
<feature type="region of interest" description="Disordered" evidence="1">
    <location>
        <begin position="326"/>
        <end position="363"/>
    </location>
</feature>
<dbReference type="Proteomes" id="UP000009170">
    <property type="component" value="Unassembled WGS sequence"/>
</dbReference>
<name>A0A090M8L6_OSTTA</name>
<dbReference type="KEGG" id="ota:OT_ostta06g03290"/>
<reference evidence="3" key="1">
    <citation type="journal article" date="2006" name="Proc. Natl. Acad. Sci. U.S.A.">
        <title>Genome analysis of the smallest free-living eukaryote Ostreococcus tauri unveils many unique features.</title>
        <authorList>
            <person name="Derelle E."/>
            <person name="Ferraz C."/>
            <person name="Rombauts S."/>
            <person name="Rouze P."/>
            <person name="Worden A.Z."/>
            <person name="Robbens S."/>
            <person name="Partensky F."/>
            <person name="Degroeve S."/>
            <person name="Echeynie S."/>
            <person name="Cooke R."/>
            <person name="Saeys Y."/>
            <person name="Wuyts J."/>
            <person name="Jabbari K."/>
            <person name="Bowler C."/>
            <person name="Panaud O."/>
            <person name="Piegu B."/>
            <person name="Ball S.G."/>
            <person name="Ral J.-P."/>
            <person name="Bouget F.-Y."/>
            <person name="Piganeau G."/>
            <person name="De Baets B."/>
            <person name="Picard A."/>
            <person name="Delseny M."/>
            <person name="Demaille J."/>
            <person name="Van de Peer Y."/>
            <person name="Moreau H."/>
        </authorList>
    </citation>
    <scope>NUCLEOTIDE SEQUENCE [LARGE SCALE GENOMIC DNA]</scope>
    <source>
        <strain evidence="3">OTTH 0595 / CCAP 157/2 / RCC745</strain>
    </source>
</reference>